<protein>
    <submittedName>
        <fullName evidence="2">Uncharacterized protein</fullName>
    </submittedName>
</protein>
<feature type="compositionally biased region" description="Low complexity" evidence="1">
    <location>
        <begin position="516"/>
        <end position="548"/>
    </location>
</feature>
<reference evidence="2" key="1">
    <citation type="submission" date="2013-04" db="EMBL/GenBank/DDBJ databases">
        <title>The Genome Sequence of Fonticula alba ATCC 38817.</title>
        <authorList>
            <consortium name="The Broad Institute Genomics Platform"/>
            <person name="Russ C."/>
            <person name="Cuomo C."/>
            <person name="Burger G."/>
            <person name="Gray M.W."/>
            <person name="Holland P.W.H."/>
            <person name="King N."/>
            <person name="Lang F.B.F."/>
            <person name="Roger A.J."/>
            <person name="Ruiz-Trillo I."/>
            <person name="Brown M."/>
            <person name="Walker B."/>
            <person name="Young S."/>
            <person name="Zeng Q."/>
            <person name="Gargeya S."/>
            <person name="Fitzgerald M."/>
            <person name="Haas B."/>
            <person name="Abouelleil A."/>
            <person name="Allen A.W."/>
            <person name="Alvarado L."/>
            <person name="Arachchi H.M."/>
            <person name="Berlin A.M."/>
            <person name="Chapman S.B."/>
            <person name="Gainer-Dewar J."/>
            <person name="Goldberg J."/>
            <person name="Griggs A."/>
            <person name="Gujja S."/>
            <person name="Hansen M."/>
            <person name="Howarth C."/>
            <person name="Imamovic A."/>
            <person name="Ireland A."/>
            <person name="Larimer J."/>
            <person name="McCowan C."/>
            <person name="Murphy C."/>
            <person name="Pearson M."/>
            <person name="Poon T.W."/>
            <person name="Priest M."/>
            <person name="Roberts A."/>
            <person name="Saif S."/>
            <person name="Shea T."/>
            <person name="Sisk P."/>
            <person name="Sykes S."/>
            <person name="Wortman J."/>
            <person name="Nusbaum C."/>
            <person name="Birren B."/>
        </authorList>
    </citation>
    <scope>NUCLEOTIDE SEQUENCE [LARGE SCALE GENOMIC DNA]</scope>
    <source>
        <strain evidence="2">ATCC 38817</strain>
    </source>
</reference>
<feature type="region of interest" description="Disordered" evidence="1">
    <location>
        <begin position="620"/>
        <end position="712"/>
    </location>
</feature>
<dbReference type="AlphaFoldDB" id="A0A058ZDL6"/>
<feature type="compositionally biased region" description="Pro residues" evidence="1">
    <location>
        <begin position="188"/>
        <end position="199"/>
    </location>
</feature>
<organism evidence="2">
    <name type="scientific">Fonticula alba</name>
    <name type="common">Slime mold</name>
    <dbReference type="NCBI Taxonomy" id="691883"/>
    <lineage>
        <taxon>Eukaryota</taxon>
        <taxon>Rotosphaerida</taxon>
        <taxon>Fonticulaceae</taxon>
        <taxon>Fonticula</taxon>
    </lineage>
</organism>
<feature type="compositionally biased region" description="Basic residues" evidence="1">
    <location>
        <begin position="435"/>
        <end position="447"/>
    </location>
</feature>
<dbReference type="EMBL" id="KB932203">
    <property type="protein sequence ID" value="KCV71557.1"/>
    <property type="molecule type" value="Genomic_DNA"/>
</dbReference>
<feature type="compositionally biased region" description="Basic residues" evidence="1">
    <location>
        <begin position="234"/>
        <end position="247"/>
    </location>
</feature>
<feature type="compositionally biased region" description="Acidic residues" evidence="1">
    <location>
        <begin position="740"/>
        <end position="753"/>
    </location>
</feature>
<evidence type="ECO:0000313" key="3">
    <source>
        <dbReference type="Proteomes" id="UP000030693"/>
    </source>
</evidence>
<feature type="region of interest" description="Disordered" evidence="1">
    <location>
        <begin position="430"/>
        <end position="461"/>
    </location>
</feature>
<evidence type="ECO:0000256" key="1">
    <source>
        <dbReference type="SAM" id="MobiDB-lite"/>
    </source>
</evidence>
<sequence>MPHRAAAIAAGELGDLQLAPLEAQPELGDEETEFRIELDLDATGYLCRPIIASDSQMIEAVLEQLGLSTLSLMWWHTTDPHSSTWGHRLSMRLQRYLFQMEARQYLKEGTGHGLAPLTDALKRVLIRTYTGSVGRFARRYQGHSAPIFLTTLNPAEQRCLVSGADTMMRHFLSASAEAGPALESDDGPPLPAPPVPPPGASQHQLAWELLAEGTTVPAGGPATGPTAPGTEGKAKRRQPGRGGRWRRDHAPAAEPADVLLLPAVPGTGGSADHPANGAAQSEGLVPGRAPAPRNVFALQAPRAARRRPFFSVLFGTHGQRFTVAGRTRGLDTVTRPASTRPYPPEHSLDPVFASEGDLAAMSTSSSGSISSISSTGGAGLAEELSAPEALPMGGELEPATVAQRRWLTRERMIRVYCDSLPDPVCAGCRAEGGGPRHRAGRAGRRPGRSSPRPETGPRARREPYYHTGFEAADCPGCQSLHWGTPRYPSVTYIGGPSIDFLASHPSQAGARGPGYTPSASTSAWATSTEGSCASTPAASPGLAGSGSSTRRMAHRMSTLVDRSPLHSKDYSGSLHTEARPNWKAQVVDAGAPALQRSPMQAAAPGEVDLLRPLRTSRSVDLAVHPGGARPVAAPGARVRRATSSGALARSSPPGQDSPPAGPPPSPPGMFLRGLVPGPGPEGQPPRSRPRTPSEEAEESDPEAPLTGDLAFLRPATVAEAAALDHPSLLGAGGDAGGAFGEEDDDEDEDEDDQCPFPGALGGMLAPEDPTASPTEGRRRRFVRSWHRMGF</sequence>
<accession>A0A058ZDL6</accession>
<feature type="region of interest" description="Disordered" evidence="1">
    <location>
        <begin position="215"/>
        <end position="287"/>
    </location>
</feature>
<keyword evidence="3" id="KW-1185">Reference proteome</keyword>
<dbReference type="GeneID" id="20527222"/>
<feature type="region of interest" description="Disordered" evidence="1">
    <location>
        <begin position="178"/>
        <end position="201"/>
    </location>
</feature>
<feature type="compositionally biased region" description="Low complexity" evidence="1">
    <location>
        <begin position="622"/>
        <end position="636"/>
    </location>
</feature>
<feature type="compositionally biased region" description="Low complexity" evidence="1">
    <location>
        <begin position="215"/>
        <end position="231"/>
    </location>
</feature>
<feature type="compositionally biased region" description="Pro residues" evidence="1">
    <location>
        <begin position="655"/>
        <end position="667"/>
    </location>
</feature>
<evidence type="ECO:0000313" key="2">
    <source>
        <dbReference type="EMBL" id="KCV71557.1"/>
    </source>
</evidence>
<dbReference type="Proteomes" id="UP000030693">
    <property type="component" value="Unassembled WGS sequence"/>
</dbReference>
<feature type="region of interest" description="Disordered" evidence="1">
    <location>
        <begin position="724"/>
        <end position="780"/>
    </location>
</feature>
<name>A0A058ZDL6_FONAL</name>
<gene>
    <name evidence="2" type="ORF">H696_02497</name>
</gene>
<feature type="region of interest" description="Disordered" evidence="1">
    <location>
        <begin position="504"/>
        <end position="548"/>
    </location>
</feature>
<proteinExistence type="predicted"/>
<dbReference type="RefSeq" id="XP_009494680.1">
    <property type="nucleotide sequence ID" value="XM_009496405.1"/>
</dbReference>
<feature type="compositionally biased region" description="Gly residues" evidence="1">
    <location>
        <begin position="730"/>
        <end position="739"/>
    </location>
</feature>